<accession>A0AA36AXW4</accession>
<proteinExistence type="predicted"/>
<organism evidence="1 2">
    <name type="scientific">Octopus vulgaris</name>
    <name type="common">Common octopus</name>
    <dbReference type="NCBI Taxonomy" id="6645"/>
    <lineage>
        <taxon>Eukaryota</taxon>
        <taxon>Metazoa</taxon>
        <taxon>Spiralia</taxon>
        <taxon>Lophotrochozoa</taxon>
        <taxon>Mollusca</taxon>
        <taxon>Cephalopoda</taxon>
        <taxon>Coleoidea</taxon>
        <taxon>Octopodiformes</taxon>
        <taxon>Octopoda</taxon>
        <taxon>Incirrata</taxon>
        <taxon>Octopodidae</taxon>
        <taxon>Octopus</taxon>
    </lineage>
</organism>
<evidence type="ECO:0000313" key="1">
    <source>
        <dbReference type="EMBL" id="CAI9723794.1"/>
    </source>
</evidence>
<protein>
    <submittedName>
        <fullName evidence="1">Uncharacterized protein</fullName>
    </submittedName>
</protein>
<dbReference type="Proteomes" id="UP001162480">
    <property type="component" value="Chromosome 6"/>
</dbReference>
<keyword evidence="2" id="KW-1185">Reference proteome</keyword>
<evidence type="ECO:0000313" key="2">
    <source>
        <dbReference type="Proteomes" id="UP001162480"/>
    </source>
</evidence>
<reference evidence="1" key="1">
    <citation type="submission" date="2023-08" db="EMBL/GenBank/DDBJ databases">
        <authorList>
            <person name="Alioto T."/>
            <person name="Alioto T."/>
            <person name="Gomez Garrido J."/>
        </authorList>
    </citation>
    <scope>NUCLEOTIDE SEQUENCE</scope>
</reference>
<dbReference type="AlphaFoldDB" id="A0AA36AXW4"/>
<dbReference type="EMBL" id="OX597819">
    <property type="protein sequence ID" value="CAI9723794.1"/>
    <property type="molecule type" value="Genomic_DNA"/>
</dbReference>
<name>A0AA36AXW4_OCTVU</name>
<gene>
    <name evidence="1" type="ORF">OCTVUL_1B003530</name>
</gene>
<sequence>MLVTLFTFDGYFSSSCTDICTSSCSCGRLYKGETCRPFKIKVEEHRKAVTRGDIDKSSIAVHVWKNGDHLPLWDEVKIIDRKHHWKIRKLKEAAHMLGHNLLSRPSADMNSIWEPVLTKG</sequence>